<reference evidence="2" key="1">
    <citation type="submission" date="2019-08" db="EMBL/GenBank/DDBJ databases">
        <authorList>
            <person name="Kucharzyk K."/>
            <person name="Murdoch R.W."/>
            <person name="Higgins S."/>
            <person name="Loffler F."/>
        </authorList>
    </citation>
    <scope>NUCLEOTIDE SEQUENCE</scope>
</reference>
<proteinExistence type="predicted"/>
<feature type="compositionally biased region" description="Low complexity" evidence="1">
    <location>
        <begin position="206"/>
        <end position="216"/>
    </location>
</feature>
<accession>A0A645F933</accession>
<gene>
    <name evidence="2" type="ORF">SDC9_158108</name>
</gene>
<name>A0A645F933_9ZZZZ</name>
<sequence length="223" mass="24762">MQLELVERHRAKEQAVEKRQVNPRVEDVRSNAHRFRRSVAVGKITCVCRDCGIEAACDILIERHLQTSDHVKDQLPCGSRLLHIVDVGIAVVGAVVIDVERSACCAKKRGAAPCPCQIGAVHANNRLGRACLLRRYKLIRKRKKAINRRDGVFADHLCVFAKLQQSAVKRKAAAERVAIRGDVRNQQNIIVRPQKPDGVLQHARHSSPSSVCASSSFMESSLL</sequence>
<protein>
    <submittedName>
        <fullName evidence="2">Uncharacterized protein</fullName>
    </submittedName>
</protein>
<evidence type="ECO:0000313" key="2">
    <source>
        <dbReference type="EMBL" id="MPN10811.1"/>
    </source>
</evidence>
<comment type="caution">
    <text evidence="2">The sequence shown here is derived from an EMBL/GenBank/DDBJ whole genome shotgun (WGS) entry which is preliminary data.</text>
</comment>
<feature type="region of interest" description="Disordered" evidence="1">
    <location>
        <begin position="197"/>
        <end position="223"/>
    </location>
</feature>
<dbReference type="EMBL" id="VSSQ01056995">
    <property type="protein sequence ID" value="MPN10811.1"/>
    <property type="molecule type" value="Genomic_DNA"/>
</dbReference>
<organism evidence="2">
    <name type="scientific">bioreactor metagenome</name>
    <dbReference type="NCBI Taxonomy" id="1076179"/>
    <lineage>
        <taxon>unclassified sequences</taxon>
        <taxon>metagenomes</taxon>
        <taxon>ecological metagenomes</taxon>
    </lineage>
</organism>
<evidence type="ECO:0000256" key="1">
    <source>
        <dbReference type="SAM" id="MobiDB-lite"/>
    </source>
</evidence>
<dbReference type="AlphaFoldDB" id="A0A645F933"/>